<dbReference type="RefSeq" id="WP_140470408.1">
    <property type="nucleotide sequence ID" value="NZ_RCZD01000002.1"/>
</dbReference>
<proteinExistence type="predicted"/>
<dbReference type="Gene3D" id="3.10.180.10">
    <property type="entry name" value="2,3-Dihydroxybiphenyl 1,2-Dioxygenase, domain 1"/>
    <property type="match status" value="1"/>
</dbReference>
<dbReference type="InterPro" id="IPR037523">
    <property type="entry name" value="VOC_core"/>
</dbReference>
<accession>A0A502GQT4</accession>
<dbReference type="EMBL" id="RCZD01000002">
    <property type="protein sequence ID" value="TPG63882.1"/>
    <property type="molecule type" value="Genomic_DNA"/>
</dbReference>
<dbReference type="AlphaFoldDB" id="A0A502GQT4"/>
<dbReference type="OrthoDB" id="9789841at2"/>
<dbReference type="InterPro" id="IPR051332">
    <property type="entry name" value="Fosfomycin_Res_Enzymes"/>
</dbReference>
<gene>
    <name evidence="2" type="ORF">EAH77_03355</name>
</gene>
<dbReference type="PANTHER" id="PTHR36113:SF3">
    <property type="entry name" value="SLL5075 PROTEIN"/>
    <property type="match status" value="1"/>
</dbReference>
<evidence type="ECO:0000259" key="1">
    <source>
        <dbReference type="PROSITE" id="PS51819"/>
    </source>
</evidence>
<dbReference type="InterPro" id="IPR029068">
    <property type="entry name" value="Glyas_Bleomycin-R_OHBP_Dase"/>
</dbReference>
<evidence type="ECO:0000313" key="3">
    <source>
        <dbReference type="Proteomes" id="UP000317663"/>
    </source>
</evidence>
<feature type="domain" description="VOC" evidence="1">
    <location>
        <begin position="7"/>
        <end position="131"/>
    </location>
</feature>
<name>A0A502GQT4_9GAMM</name>
<dbReference type="SUPFAM" id="SSF54593">
    <property type="entry name" value="Glyoxalase/Bleomycin resistance protein/Dihydroxybiphenyl dioxygenase"/>
    <property type="match status" value="1"/>
</dbReference>
<dbReference type="Pfam" id="PF00903">
    <property type="entry name" value="Glyoxalase"/>
    <property type="match status" value="1"/>
</dbReference>
<dbReference type="InterPro" id="IPR004360">
    <property type="entry name" value="Glyas_Fos-R_dOase_dom"/>
</dbReference>
<dbReference type="PANTHER" id="PTHR36113">
    <property type="entry name" value="LYASE, PUTATIVE-RELATED-RELATED"/>
    <property type="match status" value="1"/>
</dbReference>
<comment type="caution">
    <text evidence="2">The sequence shown here is derived from an EMBL/GenBank/DDBJ whole genome shotgun (WGS) entry which is preliminary data.</text>
</comment>
<dbReference type="PROSITE" id="PS51819">
    <property type="entry name" value="VOC"/>
    <property type="match status" value="1"/>
</dbReference>
<protein>
    <submittedName>
        <fullName evidence="2">VOC family protein</fullName>
    </submittedName>
</protein>
<sequence length="145" mass="15506">MDNKDIGLTHVAFTVKDLAASVAFYQQFADMQVIHRRELAAGDVNAVAWLSDMTRNFAIVLVQSTTLHDTPLGPFGHLGVACASKAIMDSRLDAARTAGILRKEPVDSGAPVGYWAYLSDPDGNTLELSVGQAIGYAIEKNPGSE</sequence>
<dbReference type="Proteomes" id="UP000317663">
    <property type="component" value="Unassembled WGS sequence"/>
</dbReference>
<organism evidence="2 3">
    <name type="scientific">Ewingella americana</name>
    <dbReference type="NCBI Taxonomy" id="41202"/>
    <lineage>
        <taxon>Bacteria</taxon>
        <taxon>Pseudomonadati</taxon>
        <taxon>Pseudomonadota</taxon>
        <taxon>Gammaproteobacteria</taxon>
        <taxon>Enterobacterales</taxon>
        <taxon>Yersiniaceae</taxon>
        <taxon>Ewingella</taxon>
    </lineage>
</organism>
<reference evidence="2 3" key="1">
    <citation type="journal article" date="2019" name="Environ. Microbiol.">
        <title>Species interactions and distinct microbial communities in high Arctic permafrost affected cryosols are associated with the CH4 and CO2 gas fluxes.</title>
        <authorList>
            <person name="Altshuler I."/>
            <person name="Hamel J."/>
            <person name="Turney S."/>
            <person name="Magnuson E."/>
            <person name="Levesque R."/>
            <person name="Greer C."/>
            <person name="Whyte L.G."/>
        </authorList>
    </citation>
    <scope>NUCLEOTIDE SEQUENCE [LARGE SCALE GENOMIC DNA]</scope>
    <source>
        <strain evidence="2 3">E4</strain>
    </source>
</reference>
<evidence type="ECO:0000313" key="2">
    <source>
        <dbReference type="EMBL" id="TPG63882.1"/>
    </source>
</evidence>
<dbReference type="CDD" id="cd06587">
    <property type="entry name" value="VOC"/>
    <property type="match status" value="1"/>
</dbReference>
<keyword evidence="3" id="KW-1185">Reference proteome</keyword>